<feature type="chain" id="PRO_5047511521" evidence="8">
    <location>
        <begin position="27"/>
        <end position="624"/>
    </location>
</feature>
<protein>
    <submittedName>
        <fullName evidence="10">L,D-transpeptidase family protein</fullName>
    </submittedName>
</protein>
<evidence type="ECO:0000256" key="3">
    <source>
        <dbReference type="ARBA" id="ARBA00022960"/>
    </source>
</evidence>
<dbReference type="InterPro" id="IPR013207">
    <property type="entry name" value="LGFP"/>
</dbReference>
<evidence type="ECO:0000313" key="10">
    <source>
        <dbReference type="EMBL" id="XAN06736.1"/>
    </source>
</evidence>
<dbReference type="CDD" id="cd16913">
    <property type="entry name" value="YkuD_like"/>
    <property type="match status" value="1"/>
</dbReference>
<feature type="active site" description="Proton donor/acceptor" evidence="6">
    <location>
        <position position="580"/>
    </location>
</feature>
<evidence type="ECO:0000256" key="2">
    <source>
        <dbReference type="ARBA" id="ARBA00022679"/>
    </source>
</evidence>
<keyword evidence="11" id="KW-1185">Reference proteome</keyword>
<name>A0ABZ3FL06_9ACTN</name>
<dbReference type="Pfam" id="PF08310">
    <property type="entry name" value="LGFP"/>
    <property type="match status" value="7"/>
</dbReference>
<organism evidence="10 11">
    <name type="scientific">Ammonicoccus fulvus</name>
    <dbReference type="NCBI Taxonomy" id="3138240"/>
    <lineage>
        <taxon>Bacteria</taxon>
        <taxon>Bacillati</taxon>
        <taxon>Actinomycetota</taxon>
        <taxon>Actinomycetes</taxon>
        <taxon>Propionibacteriales</taxon>
        <taxon>Propionibacteriaceae</taxon>
        <taxon>Ammonicoccus</taxon>
    </lineage>
</organism>
<proteinExistence type="predicted"/>
<dbReference type="Proteomes" id="UP001442841">
    <property type="component" value="Chromosome"/>
</dbReference>
<feature type="compositionally biased region" description="Low complexity" evidence="7">
    <location>
        <begin position="40"/>
        <end position="67"/>
    </location>
</feature>
<dbReference type="EMBL" id="CP154795">
    <property type="protein sequence ID" value="XAN06736.1"/>
    <property type="molecule type" value="Genomic_DNA"/>
</dbReference>
<evidence type="ECO:0000256" key="8">
    <source>
        <dbReference type="SAM" id="SignalP"/>
    </source>
</evidence>
<dbReference type="RefSeq" id="WP_425308165.1">
    <property type="nucleotide sequence ID" value="NZ_CP154795.1"/>
</dbReference>
<gene>
    <name evidence="10" type="ORF">AADG42_05240</name>
</gene>
<evidence type="ECO:0000256" key="6">
    <source>
        <dbReference type="PROSITE-ProRule" id="PRU01373"/>
    </source>
</evidence>
<feature type="signal peptide" evidence="8">
    <location>
        <begin position="1"/>
        <end position="26"/>
    </location>
</feature>
<dbReference type="SUPFAM" id="SSF141523">
    <property type="entry name" value="L,D-transpeptidase catalytic domain-like"/>
    <property type="match status" value="1"/>
</dbReference>
<evidence type="ECO:0000256" key="5">
    <source>
        <dbReference type="ARBA" id="ARBA00023316"/>
    </source>
</evidence>
<dbReference type="PANTHER" id="PTHR30582">
    <property type="entry name" value="L,D-TRANSPEPTIDASE"/>
    <property type="match status" value="1"/>
</dbReference>
<keyword evidence="2" id="KW-0808">Transferase</keyword>
<dbReference type="InterPro" id="IPR038063">
    <property type="entry name" value="Transpep_catalytic_dom"/>
</dbReference>
<feature type="region of interest" description="Disordered" evidence="7">
    <location>
        <begin position="27"/>
        <end position="72"/>
    </location>
</feature>
<keyword evidence="5 6" id="KW-0961">Cell wall biogenesis/degradation</keyword>
<evidence type="ECO:0000259" key="9">
    <source>
        <dbReference type="PROSITE" id="PS52029"/>
    </source>
</evidence>
<feature type="active site" description="Nucleophile" evidence="6">
    <location>
        <position position="597"/>
    </location>
</feature>
<accession>A0ABZ3FL06</accession>
<evidence type="ECO:0000256" key="7">
    <source>
        <dbReference type="SAM" id="MobiDB-lite"/>
    </source>
</evidence>
<keyword evidence="4 6" id="KW-0573">Peptidoglycan synthesis</keyword>
<keyword evidence="3 6" id="KW-0133">Cell shape</keyword>
<sequence>MRASVKSLVGTAVAAVMLAVPAIAQAAPTTSPTPSPTATPTPTVTATAAPTATPTASPSARANPSPTVVATPRAASTDAIQALYATLRGELGAPVGAETTGANNTITQRYANGAIIFHTTTGRAFAVYGSIWTKYAAMGAQGGALGRPLANEEAGGADARQSRFENGVIVWSPRFGAFAVIGAHATKYAAVGGAAAIGVPTSDQFPAGRSSTVQRFDGSLMMSSAATGTRVVRGAILGAYAGLGWENGVLGLPLTDEEAGGVAGSRVSRFQNGVIIWSPGTGANAVYGAIYESYRATGSEAGPLGLPTSGEFAAGRGARAVNFQRGVILWTAGTGANPVYGAIFSTYRAHGFERGVLGLPRTPEFTGARGSRVQNYENGQIIWSAGTGANAVYGSIASAYASLGWEGGVMGLPTTSEFAGRNGARVNRFQNGVIIWTGRTGAFSVRGAILDEYGRNGWEGGRLGAPIGDENVVDGGWTQDFENGRISFIGGRFSIQMRGPAVDDRCRTGRVLCISKADRKMRWMIDGQVIREFDARFGSTSTPTREGTFTVFRKVRDDWSYLYNSPMPFSMYFSGGQAVHYSADFAARGYAGASHGCVNIRDYAGLQWLYDTQVRTGDRVVVYW</sequence>
<evidence type="ECO:0000256" key="4">
    <source>
        <dbReference type="ARBA" id="ARBA00022984"/>
    </source>
</evidence>
<evidence type="ECO:0000313" key="11">
    <source>
        <dbReference type="Proteomes" id="UP001442841"/>
    </source>
</evidence>
<comment type="pathway">
    <text evidence="1 6">Cell wall biogenesis; peptidoglycan biosynthesis.</text>
</comment>
<dbReference type="InterPro" id="IPR005490">
    <property type="entry name" value="LD_TPept_cat_dom"/>
</dbReference>
<evidence type="ECO:0000256" key="1">
    <source>
        <dbReference type="ARBA" id="ARBA00004752"/>
    </source>
</evidence>
<keyword evidence="8" id="KW-0732">Signal</keyword>
<feature type="domain" description="L,D-TPase catalytic" evidence="9">
    <location>
        <begin position="510"/>
        <end position="623"/>
    </location>
</feature>
<dbReference type="InterPro" id="IPR050979">
    <property type="entry name" value="LD-transpeptidase"/>
</dbReference>
<dbReference type="PROSITE" id="PS52029">
    <property type="entry name" value="LD_TPASE"/>
    <property type="match status" value="1"/>
</dbReference>
<dbReference type="Gene3D" id="2.40.440.10">
    <property type="entry name" value="L,D-transpeptidase catalytic domain-like"/>
    <property type="match status" value="1"/>
</dbReference>
<dbReference type="Pfam" id="PF03734">
    <property type="entry name" value="YkuD"/>
    <property type="match status" value="1"/>
</dbReference>
<reference evidence="10 11" key="1">
    <citation type="submission" date="2024-04" db="EMBL/GenBank/DDBJ databases">
        <title>Isolation of an actinomycete strain from pig manure.</title>
        <authorList>
            <person name="Gong T."/>
            <person name="Yu Z."/>
            <person name="An M."/>
            <person name="Wei C."/>
            <person name="Yang W."/>
            <person name="Liu L."/>
        </authorList>
    </citation>
    <scope>NUCLEOTIDE SEQUENCE [LARGE SCALE GENOMIC DNA]</scope>
    <source>
        <strain evidence="10 11">ZF39</strain>
    </source>
</reference>
<dbReference type="PANTHER" id="PTHR30582:SF33">
    <property type="entry name" value="EXPORTED PROTEIN"/>
    <property type="match status" value="1"/>
</dbReference>